<protein>
    <submittedName>
        <fullName evidence="1">Protein STRUBBELIG-RECEPTOR FAMILY 3</fullName>
    </submittedName>
</protein>
<evidence type="ECO:0000313" key="2">
    <source>
        <dbReference type="Proteomes" id="UP001060215"/>
    </source>
</evidence>
<sequence>MLICLYDWFCRNEDRYAGEYFGDKIHDFGVYHFANGRCYEGSWHEGCKQGYGMYLFRNRDTRCGEWDCGNLKMPLPPLTDVVLQAVQLLAVKKLDTTACRKQSNEDFLELVFSVSKLKHANVVELVGYCAEHGQQLLVFLGGDFGAIRAEADDDRIQLLLSEVKGKDITELIASGWEKLASVPSGGGGAIAVTSYGGGGGAAAAPATAEPKKEEKVEEKEESNDFSLHLTWLSELQLVYWLTCLTLMD</sequence>
<comment type="caution">
    <text evidence="1">The sequence shown here is derived from an EMBL/GenBank/DDBJ whole genome shotgun (WGS) entry which is preliminary data.</text>
</comment>
<organism evidence="1 2">
    <name type="scientific">Camellia lanceoleosa</name>
    <dbReference type="NCBI Taxonomy" id="1840588"/>
    <lineage>
        <taxon>Eukaryota</taxon>
        <taxon>Viridiplantae</taxon>
        <taxon>Streptophyta</taxon>
        <taxon>Embryophyta</taxon>
        <taxon>Tracheophyta</taxon>
        <taxon>Spermatophyta</taxon>
        <taxon>Magnoliopsida</taxon>
        <taxon>eudicotyledons</taxon>
        <taxon>Gunneridae</taxon>
        <taxon>Pentapetalae</taxon>
        <taxon>asterids</taxon>
        <taxon>Ericales</taxon>
        <taxon>Theaceae</taxon>
        <taxon>Camellia</taxon>
    </lineage>
</organism>
<evidence type="ECO:0000313" key="1">
    <source>
        <dbReference type="EMBL" id="KAI7998092.1"/>
    </source>
</evidence>
<keyword evidence="2" id="KW-1185">Reference proteome</keyword>
<reference evidence="1 2" key="1">
    <citation type="journal article" date="2022" name="Plant J.">
        <title>Chromosome-level genome of Camellia lanceoleosa provides a valuable resource for understanding genome evolution and self-incompatibility.</title>
        <authorList>
            <person name="Gong W."/>
            <person name="Xiao S."/>
            <person name="Wang L."/>
            <person name="Liao Z."/>
            <person name="Chang Y."/>
            <person name="Mo W."/>
            <person name="Hu G."/>
            <person name="Li W."/>
            <person name="Zhao G."/>
            <person name="Zhu H."/>
            <person name="Hu X."/>
            <person name="Ji K."/>
            <person name="Xiang X."/>
            <person name="Song Q."/>
            <person name="Yuan D."/>
            <person name="Jin S."/>
            <person name="Zhang L."/>
        </authorList>
    </citation>
    <scope>NUCLEOTIDE SEQUENCE [LARGE SCALE GENOMIC DNA]</scope>
    <source>
        <strain evidence="1">SQ_2022a</strain>
    </source>
</reference>
<accession>A0ACC0GCF7</accession>
<dbReference type="EMBL" id="CM045767">
    <property type="protein sequence ID" value="KAI7998092.1"/>
    <property type="molecule type" value="Genomic_DNA"/>
</dbReference>
<gene>
    <name evidence="1" type="ORF">LOK49_LG10G01439</name>
</gene>
<dbReference type="Proteomes" id="UP001060215">
    <property type="component" value="Chromosome 10"/>
</dbReference>
<proteinExistence type="predicted"/>
<name>A0ACC0GCF7_9ERIC</name>